<dbReference type="AlphaFoldDB" id="A0A7S4DHG8"/>
<name>A0A7S4DHG8_9EUKA</name>
<sequence>MKSECMGFESSCRTPETEPCCECSFADCPLESEGCALILKMCGDEKGPDGEGFNYHDAILKGMVFLSLMVNIRLLSLPAEGRVPRKGRRAIRINGVAAPKPKIVEFKAGLQTQAARTLSMPSLMS</sequence>
<evidence type="ECO:0000313" key="1">
    <source>
        <dbReference type="EMBL" id="CAE0649302.1"/>
    </source>
</evidence>
<gene>
    <name evidence="1" type="ORF">LGLO00237_LOCUS3584</name>
</gene>
<dbReference type="EMBL" id="HBIV01005053">
    <property type="protein sequence ID" value="CAE0649302.1"/>
    <property type="molecule type" value="Transcribed_RNA"/>
</dbReference>
<accession>A0A7S4DHG8</accession>
<proteinExistence type="predicted"/>
<reference evidence="1" key="1">
    <citation type="submission" date="2021-01" db="EMBL/GenBank/DDBJ databases">
        <authorList>
            <person name="Corre E."/>
            <person name="Pelletier E."/>
            <person name="Niang G."/>
            <person name="Scheremetjew M."/>
            <person name="Finn R."/>
            <person name="Kale V."/>
            <person name="Holt S."/>
            <person name="Cochrane G."/>
            <person name="Meng A."/>
            <person name="Brown T."/>
            <person name="Cohen L."/>
        </authorList>
    </citation>
    <scope>NUCLEOTIDE SEQUENCE</scope>
    <source>
        <strain evidence="1">CCCM811</strain>
    </source>
</reference>
<protein>
    <submittedName>
        <fullName evidence="1">Uncharacterized protein</fullName>
    </submittedName>
</protein>
<organism evidence="1">
    <name type="scientific">Lotharella globosa</name>
    <dbReference type="NCBI Taxonomy" id="91324"/>
    <lineage>
        <taxon>Eukaryota</taxon>
        <taxon>Sar</taxon>
        <taxon>Rhizaria</taxon>
        <taxon>Cercozoa</taxon>
        <taxon>Chlorarachniophyceae</taxon>
        <taxon>Lotharella</taxon>
    </lineage>
</organism>